<organism evidence="1 2">
    <name type="scientific">Sphaerospermopsis reniformis</name>
    <dbReference type="NCBI Taxonomy" id="531300"/>
    <lineage>
        <taxon>Bacteria</taxon>
        <taxon>Bacillati</taxon>
        <taxon>Cyanobacteriota</taxon>
        <taxon>Cyanophyceae</taxon>
        <taxon>Nostocales</taxon>
        <taxon>Aphanizomenonaceae</taxon>
        <taxon>Sphaerospermopsis</taxon>
    </lineage>
</organism>
<gene>
    <name evidence="1" type="ORF">SR1949_54470</name>
</gene>
<sequence length="116" mass="13471">MNAGASLLELSNRQYKMLLVVAEVYRQQLWLYEHEKRSIEDRIVSLSQPHIRPIVRGKAAKNTEFGAKFSASYFNGYVFLDNISWDNFNESGDLKSQVEAYKNYTGYYPESVHAMH</sequence>
<evidence type="ECO:0000313" key="1">
    <source>
        <dbReference type="EMBL" id="GCL40309.1"/>
    </source>
</evidence>
<proteinExistence type="predicted"/>
<comment type="caution">
    <text evidence="1">The sequence shown here is derived from an EMBL/GenBank/DDBJ whole genome shotgun (WGS) entry which is preliminary data.</text>
</comment>
<accession>A0A480A632</accession>
<reference evidence="2" key="1">
    <citation type="submission" date="2019-02" db="EMBL/GenBank/DDBJ databases">
        <title>Draft genome sequence of Sphaerospermopsis reniformis NIES-1949.</title>
        <authorList>
            <person name="Yamaguchi H."/>
            <person name="Suzuki S."/>
            <person name="Kawachi M."/>
        </authorList>
    </citation>
    <scope>NUCLEOTIDE SEQUENCE [LARGE SCALE GENOMIC DNA]</scope>
    <source>
        <strain evidence="2">NIES-1949</strain>
    </source>
</reference>
<keyword evidence="2" id="KW-1185">Reference proteome</keyword>
<dbReference type="AlphaFoldDB" id="A0A480A632"/>
<name>A0A480A632_9CYAN</name>
<dbReference type="EMBL" id="BJCE01000594">
    <property type="protein sequence ID" value="GCL40309.1"/>
    <property type="molecule type" value="Genomic_DNA"/>
</dbReference>
<dbReference type="Proteomes" id="UP000300142">
    <property type="component" value="Unassembled WGS sequence"/>
</dbReference>
<protein>
    <submittedName>
        <fullName evidence="1">Transposase</fullName>
    </submittedName>
</protein>
<evidence type="ECO:0000313" key="2">
    <source>
        <dbReference type="Proteomes" id="UP000300142"/>
    </source>
</evidence>